<protein>
    <recommendedName>
        <fullName evidence="9">Magnesium transporter MgtE</fullName>
    </recommendedName>
</protein>
<evidence type="ECO:0000256" key="4">
    <source>
        <dbReference type="ARBA" id="ARBA00022692"/>
    </source>
</evidence>
<keyword evidence="8" id="KW-0129">CBS domain</keyword>
<evidence type="ECO:0000256" key="5">
    <source>
        <dbReference type="ARBA" id="ARBA00022842"/>
    </source>
</evidence>
<dbReference type="SUPFAM" id="SSF158791">
    <property type="entry name" value="MgtE N-terminal domain-like"/>
    <property type="match status" value="1"/>
</dbReference>
<dbReference type="AlphaFoldDB" id="A0A5N1J0M2"/>
<dbReference type="GO" id="GO:0046872">
    <property type="term" value="F:metal ion binding"/>
    <property type="evidence" value="ECO:0007669"/>
    <property type="project" value="UniProtKB-KW"/>
</dbReference>
<dbReference type="InterPro" id="IPR046342">
    <property type="entry name" value="CBS_dom_sf"/>
</dbReference>
<feature type="domain" description="CBS" evidence="10">
    <location>
        <begin position="136"/>
        <end position="199"/>
    </location>
</feature>
<reference evidence="11 12" key="1">
    <citation type="submission" date="2019-09" db="EMBL/GenBank/DDBJ databases">
        <title>Genome sequence of Adhaeribacter sp. M2.</title>
        <authorList>
            <person name="Srinivasan S."/>
        </authorList>
    </citation>
    <scope>NUCLEOTIDE SEQUENCE [LARGE SCALE GENOMIC DNA]</scope>
    <source>
        <strain evidence="11 12">M2</strain>
    </source>
</reference>
<evidence type="ECO:0000259" key="10">
    <source>
        <dbReference type="PROSITE" id="PS51371"/>
    </source>
</evidence>
<gene>
    <name evidence="11" type="primary">mgtE</name>
    <name evidence="11" type="ORF">F0P94_07480</name>
</gene>
<evidence type="ECO:0000256" key="9">
    <source>
        <dbReference type="RuleBase" id="RU362011"/>
    </source>
</evidence>
<feature type="transmembrane region" description="Helical" evidence="9">
    <location>
        <begin position="431"/>
        <end position="454"/>
    </location>
</feature>
<keyword evidence="7 9" id="KW-0472">Membrane</keyword>
<comment type="subcellular location">
    <subcellularLocation>
        <location evidence="9">Cell membrane</location>
        <topology evidence="9">Multi-pass membrane protein</topology>
    </subcellularLocation>
    <subcellularLocation>
        <location evidence="1">Membrane</location>
        <topology evidence="1">Multi-pass membrane protein</topology>
    </subcellularLocation>
</comment>
<dbReference type="Pfam" id="PF00571">
    <property type="entry name" value="CBS"/>
    <property type="match status" value="2"/>
</dbReference>
<keyword evidence="6 9" id="KW-1133">Transmembrane helix</keyword>
<dbReference type="SUPFAM" id="SSF54631">
    <property type="entry name" value="CBS-domain pair"/>
    <property type="match status" value="1"/>
</dbReference>
<keyword evidence="9" id="KW-0479">Metal-binding</keyword>
<evidence type="ECO:0000313" key="12">
    <source>
        <dbReference type="Proteomes" id="UP000326570"/>
    </source>
</evidence>
<dbReference type="InterPro" id="IPR006668">
    <property type="entry name" value="Mg_transptr_MgtE_intracell_dom"/>
</dbReference>
<dbReference type="PANTHER" id="PTHR43773:SF1">
    <property type="entry name" value="MAGNESIUM TRANSPORTER MGTE"/>
    <property type="match status" value="1"/>
</dbReference>
<evidence type="ECO:0000256" key="8">
    <source>
        <dbReference type="PROSITE-ProRule" id="PRU00703"/>
    </source>
</evidence>
<organism evidence="11 12">
    <name type="scientific">Adhaeribacter soli</name>
    <dbReference type="NCBI Taxonomy" id="2607655"/>
    <lineage>
        <taxon>Bacteria</taxon>
        <taxon>Pseudomonadati</taxon>
        <taxon>Bacteroidota</taxon>
        <taxon>Cytophagia</taxon>
        <taxon>Cytophagales</taxon>
        <taxon>Hymenobacteraceae</taxon>
        <taxon>Adhaeribacter</taxon>
    </lineage>
</organism>
<keyword evidence="3 9" id="KW-0813">Transport</keyword>
<dbReference type="EMBL" id="VTWT01000003">
    <property type="protein sequence ID" value="KAA9340180.1"/>
    <property type="molecule type" value="Genomic_DNA"/>
</dbReference>
<evidence type="ECO:0000313" key="11">
    <source>
        <dbReference type="EMBL" id="KAA9340180.1"/>
    </source>
</evidence>
<dbReference type="Pfam" id="PF01769">
    <property type="entry name" value="MgtE"/>
    <property type="match status" value="1"/>
</dbReference>
<feature type="domain" description="CBS" evidence="10">
    <location>
        <begin position="200"/>
        <end position="256"/>
    </location>
</feature>
<dbReference type="Pfam" id="PF03448">
    <property type="entry name" value="MgtE_N"/>
    <property type="match status" value="1"/>
</dbReference>
<comment type="similarity">
    <text evidence="2 9">Belongs to the SLC41A transporter family.</text>
</comment>
<dbReference type="InterPro" id="IPR038076">
    <property type="entry name" value="MgtE_N_sf"/>
</dbReference>
<comment type="function">
    <text evidence="9">Acts as a magnesium transporter.</text>
</comment>
<dbReference type="SUPFAM" id="SSF161093">
    <property type="entry name" value="MgtE membrane domain-like"/>
    <property type="match status" value="1"/>
</dbReference>
<evidence type="ECO:0000256" key="2">
    <source>
        <dbReference type="ARBA" id="ARBA00009749"/>
    </source>
</evidence>
<dbReference type="InterPro" id="IPR000644">
    <property type="entry name" value="CBS_dom"/>
</dbReference>
<keyword evidence="12" id="KW-1185">Reference proteome</keyword>
<dbReference type="GO" id="GO:0015095">
    <property type="term" value="F:magnesium ion transmembrane transporter activity"/>
    <property type="evidence" value="ECO:0007669"/>
    <property type="project" value="UniProtKB-UniRule"/>
</dbReference>
<comment type="caution">
    <text evidence="11">The sequence shown here is derived from an EMBL/GenBank/DDBJ whole genome shotgun (WGS) entry which is preliminary data.</text>
</comment>
<dbReference type="NCBIfam" id="TIGR00400">
    <property type="entry name" value="mgtE"/>
    <property type="match status" value="1"/>
</dbReference>
<evidence type="ECO:0000256" key="7">
    <source>
        <dbReference type="ARBA" id="ARBA00023136"/>
    </source>
</evidence>
<dbReference type="GO" id="GO:0005886">
    <property type="term" value="C:plasma membrane"/>
    <property type="evidence" value="ECO:0007669"/>
    <property type="project" value="UniProtKB-SubCell"/>
</dbReference>
<feature type="transmembrane region" description="Helical" evidence="9">
    <location>
        <begin position="358"/>
        <end position="380"/>
    </location>
</feature>
<dbReference type="CDD" id="cd04606">
    <property type="entry name" value="CBS_pair_Mg_transporter"/>
    <property type="match status" value="1"/>
</dbReference>
<dbReference type="Gene3D" id="3.10.580.10">
    <property type="entry name" value="CBS-domain"/>
    <property type="match status" value="1"/>
</dbReference>
<keyword evidence="9" id="KW-1003">Cell membrane</keyword>
<evidence type="ECO:0000256" key="1">
    <source>
        <dbReference type="ARBA" id="ARBA00004141"/>
    </source>
</evidence>
<dbReference type="PROSITE" id="PS51371">
    <property type="entry name" value="CBS"/>
    <property type="match status" value="2"/>
</dbReference>
<keyword evidence="5 9" id="KW-0460">Magnesium</keyword>
<accession>A0A5N1J0M2</accession>
<dbReference type="SMART" id="SM00924">
    <property type="entry name" value="MgtE_N"/>
    <property type="match status" value="1"/>
</dbReference>
<dbReference type="InterPro" id="IPR006667">
    <property type="entry name" value="SLC41_membr_dom"/>
</dbReference>
<dbReference type="Gene3D" id="1.25.60.10">
    <property type="entry name" value="MgtE N-terminal domain-like"/>
    <property type="match status" value="1"/>
</dbReference>
<dbReference type="InterPro" id="IPR006669">
    <property type="entry name" value="MgtE_transporter"/>
</dbReference>
<name>A0A5N1J0M2_9BACT</name>
<dbReference type="Proteomes" id="UP000326570">
    <property type="component" value="Unassembled WGS sequence"/>
</dbReference>
<comment type="subunit">
    <text evidence="9">Homodimer.</text>
</comment>
<feature type="transmembrane region" description="Helical" evidence="9">
    <location>
        <begin position="392"/>
        <end position="419"/>
    </location>
</feature>
<dbReference type="InterPro" id="IPR036739">
    <property type="entry name" value="SLC41_membr_dom_sf"/>
</dbReference>
<keyword evidence="4 9" id="KW-0812">Transmembrane</keyword>
<sequence length="459" mass="51736">MEHAKLAEINYLIGEGEFYTLKDILKELEPAELVELITEREEERDRVIIFRLLPVKLAARTFEYLDFETQEYFLHALNNDKVAAILNDMSPDDRTALLEYLPNTVVKELIAILSEKERKVTLELLGYPEFSVGRLVTPDYVAIKENMTVEEVIDHIREYGHDSETISVLYVVDEKGILIDDIRLREVILAPKGSVIRDLIDHRFVALRAMQDQEEALEIFRKNDRAALPVLDEEGLLFGIVTIDDMLSVQKEEDTEDIQKLGGTEALEEPYLTIPLLEMVKKRAGWLVILLLGEMLTASAMGFFEDEIAKAVVLTLFIPLIISSGGNTGSQATTLIIRAMAIGEVYLSDWWRVMRRELLLGFMLGGILGLIGFLRIMIWATFMDSYGPHWLGIAYTVGFSLVGVVLWGSLAGSMLPILLKRLKLDPATSSAPFVATLVDVTGLVIYFSFAFLFLRGTLL</sequence>
<dbReference type="PANTHER" id="PTHR43773">
    <property type="entry name" value="MAGNESIUM TRANSPORTER MGTE"/>
    <property type="match status" value="1"/>
</dbReference>
<feature type="transmembrane region" description="Helical" evidence="9">
    <location>
        <begin position="284"/>
        <end position="304"/>
    </location>
</feature>
<proteinExistence type="inferred from homology"/>
<dbReference type="Gene3D" id="1.10.357.20">
    <property type="entry name" value="SLC41 divalent cation transporters, integral membrane domain"/>
    <property type="match status" value="1"/>
</dbReference>
<evidence type="ECO:0000256" key="6">
    <source>
        <dbReference type="ARBA" id="ARBA00022989"/>
    </source>
</evidence>
<feature type="transmembrane region" description="Helical" evidence="9">
    <location>
        <begin position="316"/>
        <end position="337"/>
    </location>
</feature>
<dbReference type="SMART" id="SM00116">
    <property type="entry name" value="CBS"/>
    <property type="match status" value="2"/>
</dbReference>
<evidence type="ECO:0000256" key="3">
    <source>
        <dbReference type="ARBA" id="ARBA00022448"/>
    </source>
</evidence>
<dbReference type="RefSeq" id="WP_150903253.1">
    <property type="nucleotide sequence ID" value="NZ_VTWT01000003.1"/>
</dbReference>